<reference evidence="5" key="2">
    <citation type="submission" date="2018-07" db="EMBL/GenBank/DDBJ databases">
        <authorList>
            <person name="Quirk P.G."/>
            <person name="Krulwich T.A."/>
        </authorList>
    </citation>
    <scope>NUCLEOTIDE SEQUENCE</scope>
</reference>
<sequence>MELISDEIVTDSNIKQSIDWHLLKLRWKNPPVTPLGPNHEFQGVCLPEQYKVFAEYIRKFKIRPSDIFVFGYPKSGTTWTQEMVWLINNDFNFKKAKTVSQLYRFPLLELLAMLPMTMTDSTIFEELDFVPSPRHFKSHLPISMLPEELWQVKPKMIYITRNPKDAAVSLYHHYKHLHGYLGTLNEFLQLYLEGNVIYGPFTTTINEFMQLKGKPYIHFISYEEMQQDLRSIIRSTAKFLEKPVTDEQVEALYEHLQVDSMRKNQACNQDDLVFLSSSMFNSPNPDFRFIRRAKVNGFKDEMSNELISKFDDLIIEKMHGLKMYV</sequence>
<dbReference type="AlphaFoldDB" id="A0A336K7X2"/>
<evidence type="ECO:0000313" key="4">
    <source>
        <dbReference type="EMBL" id="SSX01004.1"/>
    </source>
</evidence>
<name>A0A336K7X2_CULSO</name>
<keyword evidence="2" id="KW-0808">Transferase</keyword>
<gene>
    <name evidence="4" type="primary">CSON004506</name>
</gene>
<dbReference type="Pfam" id="PF00685">
    <property type="entry name" value="Sulfotransfer_1"/>
    <property type="match status" value="1"/>
</dbReference>
<dbReference type="PANTHER" id="PTHR11783">
    <property type="entry name" value="SULFOTRANSFERASE SULT"/>
    <property type="match status" value="1"/>
</dbReference>
<feature type="domain" description="Sulfotransferase" evidence="3">
    <location>
        <begin position="64"/>
        <end position="321"/>
    </location>
</feature>
<comment type="similarity">
    <text evidence="1">Belongs to the sulfotransferase 1 family.</text>
</comment>
<dbReference type="OMA" id="RDFKLNM"/>
<organism evidence="4">
    <name type="scientific">Culicoides sonorensis</name>
    <name type="common">Biting midge</name>
    <dbReference type="NCBI Taxonomy" id="179676"/>
    <lineage>
        <taxon>Eukaryota</taxon>
        <taxon>Metazoa</taxon>
        <taxon>Ecdysozoa</taxon>
        <taxon>Arthropoda</taxon>
        <taxon>Hexapoda</taxon>
        <taxon>Insecta</taxon>
        <taxon>Pterygota</taxon>
        <taxon>Neoptera</taxon>
        <taxon>Endopterygota</taxon>
        <taxon>Diptera</taxon>
        <taxon>Nematocera</taxon>
        <taxon>Chironomoidea</taxon>
        <taxon>Ceratopogonidae</taxon>
        <taxon>Ceratopogoninae</taxon>
        <taxon>Culicoides</taxon>
        <taxon>Monoculicoides</taxon>
    </lineage>
</organism>
<dbReference type="SUPFAM" id="SSF52540">
    <property type="entry name" value="P-loop containing nucleoside triphosphate hydrolases"/>
    <property type="match status" value="1"/>
</dbReference>
<protein>
    <submittedName>
        <fullName evidence="4">CSON004506 protein</fullName>
    </submittedName>
</protein>
<evidence type="ECO:0000256" key="1">
    <source>
        <dbReference type="ARBA" id="ARBA00005771"/>
    </source>
</evidence>
<evidence type="ECO:0000313" key="5">
    <source>
        <dbReference type="EMBL" id="SSX21384.1"/>
    </source>
</evidence>
<evidence type="ECO:0000259" key="3">
    <source>
        <dbReference type="Pfam" id="PF00685"/>
    </source>
</evidence>
<dbReference type="EMBL" id="UFQT01000189">
    <property type="protein sequence ID" value="SSX21384.1"/>
    <property type="molecule type" value="Genomic_DNA"/>
</dbReference>
<dbReference type="Gene3D" id="3.40.50.300">
    <property type="entry name" value="P-loop containing nucleotide triphosphate hydrolases"/>
    <property type="match status" value="1"/>
</dbReference>
<proteinExistence type="inferred from homology"/>
<dbReference type="InterPro" id="IPR027417">
    <property type="entry name" value="P-loop_NTPase"/>
</dbReference>
<dbReference type="EMBL" id="UFQS01000189">
    <property type="protein sequence ID" value="SSX01004.1"/>
    <property type="molecule type" value="Genomic_DNA"/>
</dbReference>
<dbReference type="InterPro" id="IPR000863">
    <property type="entry name" value="Sulfotransferase_dom"/>
</dbReference>
<evidence type="ECO:0000256" key="2">
    <source>
        <dbReference type="ARBA" id="ARBA00022679"/>
    </source>
</evidence>
<reference evidence="4" key="1">
    <citation type="submission" date="2018-04" db="EMBL/GenBank/DDBJ databases">
        <authorList>
            <person name="Go L.Y."/>
            <person name="Mitchell J.A."/>
        </authorList>
    </citation>
    <scope>NUCLEOTIDE SEQUENCE</scope>
    <source>
        <tissue evidence="4">Whole organism</tissue>
    </source>
</reference>
<dbReference type="GO" id="GO:0008146">
    <property type="term" value="F:sulfotransferase activity"/>
    <property type="evidence" value="ECO:0007669"/>
    <property type="project" value="InterPro"/>
</dbReference>
<dbReference type="VEuPathDB" id="VectorBase:CSON004506"/>
<accession>A0A336K7X2</accession>